<proteinExistence type="predicted"/>
<name>A0A2P2N6M0_RHIMU</name>
<dbReference type="EMBL" id="GGEC01057665">
    <property type="protein sequence ID" value="MBX38149.1"/>
    <property type="molecule type" value="Transcribed_RNA"/>
</dbReference>
<organism evidence="1">
    <name type="scientific">Rhizophora mucronata</name>
    <name type="common">Asiatic mangrove</name>
    <dbReference type="NCBI Taxonomy" id="61149"/>
    <lineage>
        <taxon>Eukaryota</taxon>
        <taxon>Viridiplantae</taxon>
        <taxon>Streptophyta</taxon>
        <taxon>Embryophyta</taxon>
        <taxon>Tracheophyta</taxon>
        <taxon>Spermatophyta</taxon>
        <taxon>Magnoliopsida</taxon>
        <taxon>eudicotyledons</taxon>
        <taxon>Gunneridae</taxon>
        <taxon>Pentapetalae</taxon>
        <taxon>rosids</taxon>
        <taxon>fabids</taxon>
        <taxon>Malpighiales</taxon>
        <taxon>Rhizophoraceae</taxon>
        <taxon>Rhizophora</taxon>
    </lineage>
</organism>
<sequence>MLFVGEKKELPAFLQTSERSTKRFSRYRVWKFYFIQGPFE</sequence>
<evidence type="ECO:0000313" key="1">
    <source>
        <dbReference type="EMBL" id="MBX38149.1"/>
    </source>
</evidence>
<reference evidence="1" key="1">
    <citation type="submission" date="2018-02" db="EMBL/GenBank/DDBJ databases">
        <title>Rhizophora mucronata_Transcriptome.</title>
        <authorList>
            <person name="Meera S.P."/>
            <person name="Sreeshan A."/>
            <person name="Augustine A."/>
        </authorList>
    </citation>
    <scope>NUCLEOTIDE SEQUENCE</scope>
    <source>
        <tissue evidence="1">Leaf</tissue>
    </source>
</reference>
<dbReference type="AlphaFoldDB" id="A0A2P2N6M0"/>
<protein>
    <submittedName>
        <fullName evidence="1">Uncharacterized protein</fullName>
    </submittedName>
</protein>
<accession>A0A2P2N6M0</accession>